<feature type="domain" description="Reverse transcriptase" evidence="2">
    <location>
        <begin position="1"/>
        <end position="224"/>
    </location>
</feature>
<organism evidence="3 4">
    <name type="scientific">Acer saccharum</name>
    <name type="common">Sugar maple</name>
    <dbReference type="NCBI Taxonomy" id="4024"/>
    <lineage>
        <taxon>Eukaryota</taxon>
        <taxon>Viridiplantae</taxon>
        <taxon>Streptophyta</taxon>
        <taxon>Embryophyta</taxon>
        <taxon>Tracheophyta</taxon>
        <taxon>Spermatophyta</taxon>
        <taxon>Magnoliopsida</taxon>
        <taxon>eudicotyledons</taxon>
        <taxon>Gunneridae</taxon>
        <taxon>Pentapetalae</taxon>
        <taxon>rosids</taxon>
        <taxon>malvids</taxon>
        <taxon>Sapindales</taxon>
        <taxon>Sapindaceae</taxon>
        <taxon>Hippocastanoideae</taxon>
        <taxon>Acereae</taxon>
        <taxon>Acer</taxon>
    </lineage>
</organism>
<dbReference type="PANTHER" id="PTHR33116:SF75">
    <property type="entry name" value="RIBONUCLEASE H PROTEIN"/>
    <property type="match status" value="1"/>
</dbReference>
<name>A0AA39VGI8_ACESA</name>
<dbReference type="SUPFAM" id="SSF56672">
    <property type="entry name" value="DNA/RNA polymerases"/>
    <property type="match status" value="1"/>
</dbReference>
<gene>
    <name evidence="3" type="ORF">LWI29_013775</name>
</gene>
<dbReference type="Pfam" id="PF00078">
    <property type="entry name" value="RVT_1"/>
    <property type="match status" value="1"/>
</dbReference>
<comment type="caution">
    <text evidence="3">The sequence shown here is derived from an EMBL/GenBank/DDBJ whole genome shotgun (WGS) entry which is preliminary data.</text>
</comment>
<keyword evidence="4" id="KW-1185">Reference proteome</keyword>
<sequence length="379" mass="43067">MDSIIGETQMAFVAKRQIMDSFVIAKEVIKKWRRDKEAGLLVKLDFEKAYDSVDHGYLDYMMEGMGFGAKWRGWIKECISFSSLFVLMNGRPTPQFGMEKGLRQGDPISPLLFNIVVEDLNGLFLKVSRLGLIEGERFDDSKVHITHLQFTDDTILFLKPRMEFVLNAKRILRCFKLASGLKINSHKSCVVQVGIGRDSMSPRWEAAFRCKQASLPITYLGFPLGGRPGSKNFWNSLVSRIENRLTPWKRKFLSKGGRLVLIKSVILSIPIYFLSIFKIPIGVAMRIEKLQRGFFMGRWGYQKKTSCCQLGGGLQEEVLRWVRICLRLVRAELWAIKRATELIAANPNLNGRDITVVSDSKVAVSWVNQGVFGNIAQFG</sequence>
<dbReference type="Proteomes" id="UP001168877">
    <property type="component" value="Unassembled WGS sequence"/>
</dbReference>
<protein>
    <recommendedName>
        <fullName evidence="2">Reverse transcriptase domain-containing protein</fullName>
    </recommendedName>
</protein>
<keyword evidence="1" id="KW-1133">Transmembrane helix</keyword>
<evidence type="ECO:0000259" key="2">
    <source>
        <dbReference type="PROSITE" id="PS50878"/>
    </source>
</evidence>
<reference evidence="3" key="1">
    <citation type="journal article" date="2022" name="Plant J.">
        <title>Strategies of tolerance reflected in two North American maple genomes.</title>
        <authorList>
            <person name="McEvoy S.L."/>
            <person name="Sezen U.U."/>
            <person name="Trouern-Trend A."/>
            <person name="McMahon S.M."/>
            <person name="Schaberg P.G."/>
            <person name="Yang J."/>
            <person name="Wegrzyn J.L."/>
            <person name="Swenson N.G."/>
        </authorList>
    </citation>
    <scope>NUCLEOTIDE SEQUENCE</scope>
    <source>
        <strain evidence="3">NS2018</strain>
    </source>
</reference>
<dbReference type="CDD" id="cd01650">
    <property type="entry name" value="RT_nLTR_like"/>
    <property type="match status" value="1"/>
</dbReference>
<evidence type="ECO:0000313" key="4">
    <source>
        <dbReference type="Proteomes" id="UP001168877"/>
    </source>
</evidence>
<dbReference type="PROSITE" id="PS50878">
    <property type="entry name" value="RT_POL"/>
    <property type="match status" value="1"/>
</dbReference>
<keyword evidence="1" id="KW-0472">Membrane</keyword>
<keyword evidence="1" id="KW-0812">Transmembrane</keyword>
<evidence type="ECO:0000256" key="1">
    <source>
        <dbReference type="SAM" id="Phobius"/>
    </source>
</evidence>
<feature type="transmembrane region" description="Helical" evidence="1">
    <location>
        <begin position="259"/>
        <end position="277"/>
    </location>
</feature>
<dbReference type="InterPro" id="IPR000477">
    <property type="entry name" value="RT_dom"/>
</dbReference>
<accession>A0AA39VGI8</accession>
<dbReference type="EMBL" id="JAUESC010000383">
    <property type="protein sequence ID" value="KAK0584469.1"/>
    <property type="molecule type" value="Genomic_DNA"/>
</dbReference>
<evidence type="ECO:0000313" key="3">
    <source>
        <dbReference type="EMBL" id="KAK0584469.1"/>
    </source>
</evidence>
<dbReference type="AlphaFoldDB" id="A0AA39VGI8"/>
<dbReference type="PANTHER" id="PTHR33116">
    <property type="entry name" value="REVERSE TRANSCRIPTASE ZINC-BINDING DOMAIN-CONTAINING PROTEIN-RELATED-RELATED"/>
    <property type="match status" value="1"/>
</dbReference>
<proteinExistence type="predicted"/>
<dbReference type="InterPro" id="IPR043502">
    <property type="entry name" value="DNA/RNA_pol_sf"/>
</dbReference>
<reference evidence="3" key="2">
    <citation type="submission" date="2023-06" db="EMBL/GenBank/DDBJ databases">
        <authorList>
            <person name="Swenson N.G."/>
            <person name="Wegrzyn J.L."/>
            <person name="Mcevoy S.L."/>
        </authorList>
    </citation>
    <scope>NUCLEOTIDE SEQUENCE</scope>
    <source>
        <strain evidence="3">NS2018</strain>
        <tissue evidence="3">Leaf</tissue>
    </source>
</reference>